<reference evidence="2 3" key="1">
    <citation type="journal article" date="2022" name="Nat. Plants">
        <title>Genomes of leafy and leafless Platanthera orchids illuminate the evolution of mycoheterotrophy.</title>
        <authorList>
            <person name="Li M.H."/>
            <person name="Liu K.W."/>
            <person name="Li Z."/>
            <person name="Lu H.C."/>
            <person name="Ye Q.L."/>
            <person name="Zhang D."/>
            <person name="Wang J.Y."/>
            <person name="Li Y.F."/>
            <person name="Zhong Z.M."/>
            <person name="Liu X."/>
            <person name="Yu X."/>
            <person name="Liu D.K."/>
            <person name="Tu X.D."/>
            <person name="Liu B."/>
            <person name="Hao Y."/>
            <person name="Liao X.Y."/>
            <person name="Jiang Y.T."/>
            <person name="Sun W.H."/>
            <person name="Chen J."/>
            <person name="Chen Y.Q."/>
            <person name="Ai Y."/>
            <person name="Zhai J.W."/>
            <person name="Wu S.S."/>
            <person name="Zhou Z."/>
            <person name="Hsiao Y.Y."/>
            <person name="Wu W.L."/>
            <person name="Chen Y.Y."/>
            <person name="Lin Y.F."/>
            <person name="Hsu J.L."/>
            <person name="Li C.Y."/>
            <person name="Wang Z.W."/>
            <person name="Zhao X."/>
            <person name="Zhong W.Y."/>
            <person name="Ma X.K."/>
            <person name="Ma L."/>
            <person name="Huang J."/>
            <person name="Chen G.Z."/>
            <person name="Huang M.Z."/>
            <person name="Huang L."/>
            <person name="Peng D.H."/>
            <person name="Luo Y.B."/>
            <person name="Zou S.Q."/>
            <person name="Chen S.P."/>
            <person name="Lan S."/>
            <person name="Tsai W.C."/>
            <person name="Van de Peer Y."/>
            <person name="Liu Z.J."/>
        </authorList>
    </citation>
    <scope>NUCLEOTIDE SEQUENCE [LARGE SCALE GENOMIC DNA]</scope>
    <source>
        <strain evidence="2">Lor287</strain>
    </source>
</reference>
<keyword evidence="3" id="KW-1185">Reference proteome</keyword>
<feature type="compositionally biased region" description="Polar residues" evidence="1">
    <location>
        <begin position="27"/>
        <end position="38"/>
    </location>
</feature>
<evidence type="ECO:0000313" key="2">
    <source>
        <dbReference type="EMBL" id="KAK8926526.1"/>
    </source>
</evidence>
<proteinExistence type="predicted"/>
<evidence type="ECO:0000256" key="1">
    <source>
        <dbReference type="SAM" id="MobiDB-lite"/>
    </source>
</evidence>
<feature type="region of interest" description="Disordered" evidence="1">
    <location>
        <begin position="1"/>
        <end position="38"/>
    </location>
</feature>
<accession>A0AAP0B421</accession>
<dbReference type="AlphaFoldDB" id="A0AAP0B421"/>
<evidence type="ECO:0000313" key="3">
    <source>
        <dbReference type="Proteomes" id="UP001418222"/>
    </source>
</evidence>
<comment type="caution">
    <text evidence="2">The sequence shown here is derived from an EMBL/GenBank/DDBJ whole genome shotgun (WGS) entry which is preliminary data.</text>
</comment>
<gene>
    <name evidence="2" type="ORF">KSP39_PZI018417</name>
</gene>
<organism evidence="2 3">
    <name type="scientific">Platanthera zijinensis</name>
    <dbReference type="NCBI Taxonomy" id="2320716"/>
    <lineage>
        <taxon>Eukaryota</taxon>
        <taxon>Viridiplantae</taxon>
        <taxon>Streptophyta</taxon>
        <taxon>Embryophyta</taxon>
        <taxon>Tracheophyta</taxon>
        <taxon>Spermatophyta</taxon>
        <taxon>Magnoliopsida</taxon>
        <taxon>Liliopsida</taxon>
        <taxon>Asparagales</taxon>
        <taxon>Orchidaceae</taxon>
        <taxon>Orchidoideae</taxon>
        <taxon>Orchideae</taxon>
        <taxon>Orchidinae</taxon>
        <taxon>Platanthera</taxon>
    </lineage>
</organism>
<dbReference type="Proteomes" id="UP001418222">
    <property type="component" value="Unassembled WGS sequence"/>
</dbReference>
<name>A0AAP0B421_9ASPA</name>
<feature type="compositionally biased region" description="Low complexity" evidence="1">
    <location>
        <begin position="76"/>
        <end position="97"/>
    </location>
</feature>
<feature type="region of interest" description="Disordered" evidence="1">
    <location>
        <begin position="71"/>
        <end position="137"/>
    </location>
</feature>
<protein>
    <submittedName>
        <fullName evidence="2">Uncharacterized protein</fullName>
    </submittedName>
</protein>
<dbReference type="EMBL" id="JBBWWQ010000016">
    <property type="protein sequence ID" value="KAK8926526.1"/>
    <property type="molecule type" value="Genomic_DNA"/>
</dbReference>
<sequence>MPTSPQREARNARRRELRHLREDALRSQQNTTDHPSNTIIALHRRGPRPREISPQDRRALRTARQRELRQIQRNNTLRTQGLHHTTTTQQVQTFQQTPSESGPRNLPENFISQDTNIPSVPARRMGRRPRNISSEDSRLLRNARRRELRQLHRNIPTPNQETLATTNSLPQQPLHQSHIQPGAKFETCNSNGEVSQIEEATLNSCVSNFRLLCYKPPQLEDVAISGPTAPLHFSGKQILESFLKNASSSFSNTPSIIRRRREAHSPLLSDSMQLNEARINDGCDDRRIQVSSTKISLNSLLFE</sequence>